<dbReference type="STRING" id="1210046.B277_15659"/>
<feature type="compositionally biased region" description="Gly residues" evidence="1">
    <location>
        <begin position="88"/>
        <end position="99"/>
    </location>
</feature>
<evidence type="ECO:0000313" key="2">
    <source>
        <dbReference type="EMBL" id="EKA59908.1"/>
    </source>
</evidence>
<name>K1EKQ4_9MICO</name>
<dbReference type="OrthoDB" id="4763361at2"/>
<accession>K1EKQ4</accession>
<dbReference type="Proteomes" id="UP000004474">
    <property type="component" value="Unassembled WGS sequence"/>
</dbReference>
<sequence>MTVREGMDSSRVREVASGLDTQVHRLGEILVRGNASAAVLGDNWGGEDGQELLRQWRDDAGKQVGAASEMLRSISSELRRQADDQDRGSGGQGSGGGTRWSGRSGRTRSRAG</sequence>
<dbReference type="RefSeq" id="WP_007929782.1">
    <property type="nucleotide sequence ID" value="NZ_ALWX01000092.1"/>
</dbReference>
<dbReference type="PATRIC" id="fig|1210046.3.peg.3002"/>
<evidence type="ECO:0000256" key="1">
    <source>
        <dbReference type="SAM" id="MobiDB-lite"/>
    </source>
</evidence>
<evidence type="ECO:0008006" key="4">
    <source>
        <dbReference type="Google" id="ProtNLM"/>
    </source>
</evidence>
<feature type="region of interest" description="Disordered" evidence="1">
    <location>
        <begin position="74"/>
        <end position="112"/>
    </location>
</feature>
<dbReference type="Gene3D" id="1.10.287.1060">
    <property type="entry name" value="ESAT-6-like"/>
    <property type="match status" value="1"/>
</dbReference>
<protein>
    <recommendedName>
        <fullName evidence="4">WXG100 family type VII secretion target</fullName>
    </recommendedName>
</protein>
<feature type="compositionally biased region" description="Basic and acidic residues" evidence="1">
    <location>
        <begin position="77"/>
        <end position="87"/>
    </location>
</feature>
<comment type="caution">
    <text evidence="2">The sequence shown here is derived from an EMBL/GenBank/DDBJ whole genome shotgun (WGS) entry which is preliminary data.</text>
</comment>
<dbReference type="EMBL" id="ALWX01000092">
    <property type="protein sequence ID" value="EKA59908.1"/>
    <property type="molecule type" value="Genomic_DNA"/>
</dbReference>
<dbReference type="AlphaFoldDB" id="K1EKQ4"/>
<evidence type="ECO:0000313" key="3">
    <source>
        <dbReference type="Proteomes" id="UP000004474"/>
    </source>
</evidence>
<reference evidence="2 3" key="1">
    <citation type="journal article" date="2012" name="J. Bacteriol.">
        <title>Genome Sequence of Janibacter hoylei MTCC8307, Isolated from the Stratospheric Air.</title>
        <authorList>
            <person name="Pawar S.P."/>
            <person name="Dhotre D.P."/>
            <person name="Shetty S.A."/>
            <person name="Chowdhury S.P."/>
            <person name="Chaudhari B.L."/>
            <person name="Shouche Y.S."/>
        </authorList>
    </citation>
    <scope>NUCLEOTIDE SEQUENCE [LARGE SCALE GENOMIC DNA]</scope>
    <source>
        <strain evidence="2 3">PVAS-1</strain>
    </source>
</reference>
<organism evidence="2 3">
    <name type="scientific">Janibacter hoylei PVAS-1</name>
    <dbReference type="NCBI Taxonomy" id="1210046"/>
    <lineage>
        <taxon>Bacteria</taxon>
        <taxon>Bacillati</taxon>
        <taxon>Actinomycetota</taxon>
        <taxon>Actinomycetes</taxon>
        <taxon>Micrococcales</taxon>
        <taxon>Intrasporangiaceae</taxon>
        <taxon>Janibacter</taxon>
    </lineage>
</organism>
<gene>
    <name evidence="2" type="ORF">B277_15659</name>
</gene>
<proteinExistence type="predicted"/>